<protein>
    <submittedName>
        <fullName evidence="11">Urea ABC transporter permease subunit UrtB</fullName>
    </submittedName>
</protein>
<accession>A0A6M0JU81</accession>
<evidence type="ECO:0000256" key="2">
    <source>
        <dbReference type="ARBA" id="ARBA00022448"/>
    </source>
</evidence>
<keyword evidence="12" id="KW-1185">Reference proteome</keyword>
<evidence type="ECO:0000256" key="10">
    <source>
        <dbReference type="SAM" id="SignalP"/>
    </source>
</evidence>
<dbReference type="GO" id="GO:0005886">
    <property type="term" value="C:plasma membrane"/>
    <property type="evidence" value="ECO:0007669"/>
    <property type="project" value="UniProtKB-SubCell"/>
</dbReference>
<feature type="transmembrane region" description="Helical" evidence="9">
    <location>
        <begin position="309"/>
        <end position="329"/>
    </location>
</feature>
<dbReference type="InterPro" id="IPR001851">
    <property type="entry name" value="ABC_transp_permease"/>
</dbReference>
<evidence type="ECO:0000256" key="1">
    <source>
        <dbReference type="ARBA" id="ARBA00004429"/>
    </source>
</evidence>
<dbReference type="EMBL" id="JAAIJQ010000008">
    <property type="protein sequence ID" value="NEV61072.1"/>
    <property type="molecule type" value="Genomic_DNA"/>
</dbReference>
<sequence length="543" mass="58398">MPTRLLRSPLSALRLWLLVALALCAFAQAALAGSAELEQGIALIKTNKYDQVEEGVTLVASSRDPRAVGLLAALQDSDLYLRKADGRLFIATRSDAGYDLIDPLTQAPAGTAGKRDLKRIRINNRLRSQLRTAVATLNLTHPEASVRLAAVNEMLDRLDADSLALLRDLAGDEKNAEVRAGMTAAIALADLNADEPARRIEALDQLEGNLHPAVQGGIQRLLDREQDEAVRATAERVLEGLQFKRDLYGFAETLFFGLSLGSVLVLAAIGLAITFGVMGVINMAHGELIMLGAYTTYIVQQLMPEHIGLALFLAIPAAFVVSGAVGILIERGVIRFLYGRPLETLLATFGISLILQQLVRTLISPQNVPVANPDWMSGSWQINSVLSLTMNRMYIIAFCLIVFTALYLVMRRTSLGLQVRAVSQNRAMARAMGVRSARVDALTFGLGSGIAGVAGVALSQLTNVGPNLGQSYIIDSFMVVVFGGVGNLWGTLVAGMSLGVVNKILEPWAGAVLAKILVLIFIILFIQKRPRGLFPQKGRAAEG</sequence>
<proteinExistence type="inferred from homology"/>
<dbReference type="NCBIfam" id="TIGR03409">
    <property type="entry name" value="urea_trans_UrtB"/>
    <property type="match status" value="1"/>
</dbReference>
<reference evidence="11 12" key="1">
    <citation type="submission" date="2020-02" db="EMBL/GenBank/DDBJ databases">
        <title>Genome sequences of Thiorhodococcus mannitoliphagus and Thiorhodococcus minor, purple sulfur photosynthetic bacteria in the gammaproteobacterial family, Chromatiaceae.</title>
        <authorList>
            <person name="Aviles F.A."/>
            <person name="Meyer T.E."/>
            <person name="Kyndt J.A."/>
        </authorList>
    </citation>
    <scope>NUCLEOTIDE SEQUENCE [LARGE SCALE GENOMIC DNA]</scope>
    <source>
        <strain evidence="11 12">DSM 11518</strain>
    </source>
</reference>
<dbReference type="GO" id="GO:0022857">
    <property type="term" value="F:transmembrane transporter activity"/>
    <property type="evidence" value="ECO:0007669"/>
    <property type="project" value="InterPro"/>
</dbReference>
<evidence type="ECO:0000256" key="4">
    <source>
        <dbReference type="ARBA" id="ARBA00022692"/>
    </source>
</evidence>
<evidence type="ECO:0000313" key="12">
    <source>
        <dbReference type="Proteomes" id="UP000483379"/>
    </source>
</evidence>
<keyword evidence="3" id="KW-1003">Cell membrane</keyword>
<dbReference type="PANTHER" id="PTHR11795">
    <property type="entry name" value="BRANCHED-CHAIN AMINO ACID TRANSPORT SYSTEM PERMEASE PROTEIN LIVH"/>
    <property type="match status" value="1"/>
</dbReference>
<dbReference type="Pfam" id="PF02653">
    <property type="entry name" value="BPD_transp_2"/>
    <property type="match status" value="1"/>
</dbReference>
<feature type="transmembrane region" description="Helical" evidence="9">
    <location>
        <begin position="393"/>
        <end position="410"/>
    </location>
</feature>
<keyword evidence="4 9" id="KW-0812">Transmembrane</keyword>
<feature type="transmembrane region" description="Helical" evidence="9">
    <location>
        <begin position="341"/>
        <end position="359"/>
    </location>
</feature>
<evidence type="ECO:0000256" key="7">
    <source>
        <dbReference type="ARBA" id="ARBA00023136"/>
    </source>
</evidence>
<evidence type="ECO:0000256" key="5">
    <source>
        <dbReference type="ARBA" id="ARBA00022970"/>
    </source>
</evidence>
<feature type="transmembrane region" description="Helical" evidence="9">
    <location>
        <begin position="477"/>
        <end position="501"/>
    </location>
</feature>
<dbReference type="RefSeq" id="WP_164451121.1">
    <property type="nucleotide sequence ID" value="NZ_JAAIJQ010000008.1"/>
</dbReference>
<evidence type="ECO:0000256" key="3">
    <source>
        <dbReference type="ARBA" id="ARBA00022475"/>
    </source>
</evidence>
<dbReference type="PANTHER" id="PTHR11795:SF447">
    <property type="entry name" value="ABC TRANSPORTER PERMEASE PROTEIN"/>
    <property type="match status" value="1"/>
</dbReference>
<dbReference type="AlphaFoldDB" id="A0A6M0JU81"/>
<gene>
    <name evidence="11" type="primary">urtB</name>
    <name evidence="11" type="ORF">G3446_04010</name>
</gene>
<keyword evidence="6 9" id="KW-1133">Transmembrane helix</keyword>
<evidence type="ECO:0000256" key="8">
    <source>
        <dbReference type="ARBA" id="ARBA00037998"/>
    </source>
</evidence>
<feature type="transmembrane region" description="Helical" evidence="9">
    <location>
        <begin position="507"/>
        <end position="526"/>
    </location>
</feature>
<name>A0A6M0JU81_9GAMM</name>
<dbReference type="InterPro" id="IPR052157">
    <property type="entry name" value="BCAA_transport_permease"/>
</dbReference>
<evidence type="ECO:0000313" key="11">
    <source>
        <dbReference type="EMBL" id="NEV61072.1"/>
    </source>
</evidence>
<feature type="signal peptide" evidence="10">
    <location>
        <begin position="1"/>
        <end position="32"/>
    </location>
</feature>
<dbReference type="GO" id="GO:0006865">
    <property type="term" value="P:amino acid transport"/>
    <property type="evidence" value="ECO:0007669"/>
    <property type="project" value="UniProtKB-KW"/>
</dbReference>
<dbReference type="CDD" id="cd06582">
    <property type="entry name" value="TM_PBP1_LivH_like"/>
    <property type="match status" value="1"/>
</dbReference>
<comment type="caution">
    <text evidence="11">The sequence shown here is derived from an EMBL/GenBank/DDBJ whole genome shotgun (WGS) entry which is preliminary data.</text>
</comment>
<keyword evidence="2" id="KW-0813">Transport</keyword>
<dbReference type="InterPro" id="IPR017779">
    <property type="entry name" value="ABC_UrtB_bac"/>
</dbReference>
<evidence type="ECO:0000256" key="6">
    <source>
        <dbReference type="ARBA" id="ARBA00022989"/>
    </source>
</evidence>
<keyword evidence="10" id="KW-0732">Signal</keyword>
<keyword evidence="7 9" id="KW-0472">Membrane</keyword>
<comment type="similarity">
    <text evidence="8">Belongs to the binding-protein-dependent transport system permease family. LivHM subfamily.</text>
</comment>
<organism evidence="11 12">
    <name type="scientific">Thiorhodococcus minor</name>
    <dbReference type="NCBI Taxonomy" id="57489"/>
    <lineage>
        <taxon>Bacteria</taxon>
        <taxon>Pseudomonadati</taxon>
        <taxon>Pseudomonadota</taxon>
        <taxon>Gammaproteobacteria</taxon>
        <taxon>Chromatiales</taxon>
        <taxon>Chromatiaceae</taxon>
        <taxon>Thiorhodococcus</taxon>
    </lineage>
</organism>
<dbReference type="Proteomes" id="UP000483379">
    <property type="component" value="Unassembled WGS sequence"/>
</dbReference>
<feature type="transmembrane region" description="Helical" evidence="9">
    <location>
        <begin position="254"/>
        <end position="281"/>
    </location>
</feature>
<feature type="chain" id="PRO_5027116542" evidence="10">
    <location>
        <begin position="33"/>
        <end position="543"/>
    </location>
</feature>
<evidence type="ECO:0000256" key="9">
    <source>
        <dbReference type="SAM" id="Phobius"/>
    </source>
</evidence>
<keyword evidence="5" id="KW-0029">Amino-acid transport</keyword>
<comment type="subcellular location">
    <subcellularLocation>
        <location evidence="1">Cell inner membrane</location>
        <topology evidence="1">Multi-pass membrane protein</topology>
    </subcellularLocation>
</comment>